<dbReference type="NCBIfam" id="TIGR01302">
    <property type="entry name" value="IMP_dehydrog"/>
    <property type="match status" value="1"/>
</dbReference>
<dbReference type="GO" id="GO:0003938">
    <property type="term" value="F:IMP dehydrogenase activity"/>
    <property type="evidence" value="ECO:0007669"/>
    <property type="project" value="UniProtKB-EC"/>
</dbReference>
<dbReference type="AlphaFoldDB" id="A0AAX4P506"/>
<dbReference type="Gene3D" id="3.20.20.70">
    <property type="entry name" value="Aldolase class I"/>
    <property type="match status" value="1"/>
</dbReference>
<sequence>MTDEAYVDGYTALKIFTKGFTYTYDDIIFHPGHIDFAAHDVSLDTKLTKGITLSVPVVSSPMDTVTGGKMAAAMALQGGMGFIHYNNTVEEQAAAVREAKRHVPFCGSAFEPLVVGKDATLADVEQACEGLGLPAGQYPTVLVTESGDLGSALVGVVTTSDVDLLGAGAESRKVADVMSPASALVTSARAAGEDAARAALESSKKGRVPLVGESGECLGVVERKLLKDQLFRYPAALGKPTVNAKGELCVGCAVGTRENDKVRLAALVAEGLDAVILDSSQGDSVYQVEMIKWIKQNYPDLQVIAGNVVTSRQAERLIGVGADALRVGMGSGSICTTQEVCAVGRGQATAVFHVSRLGAKHGVPVIADGGIQNSGHITKALALGASTVMCGSMFAGTEEAPGHYHIAEDGTRVKLYRGMGSLDAMKKGSSTRYLGESQKIQIAQGVSGTVRDKGSVRNLIPFFAQAVKQGFQDFGAKNVKEAHAMLEDGRMRMETRSGAAQHEGGVHDMHSYTKKKW</sequence>
<dbReference type="GO" id="GO:0046872">
    <property type="term" value="F:metal ion binding"/>
    <property type="evidence" value="ECO:0007669"/>
    <property type="project" value="UniProtKB-KW"/>
</dbReference>
<keyword evidence="6 14" id="KW-0630">Potassium</keyword>
<dbReference type="PANTHER" id="PTHR11911">
    <property type="entry name" value="INOSINE-5-MONOPHOSPHATE DEHYDROGENASE RELATED"/>
    <property type="match status" value="1"/>
</dbReference>
<feature type="binding site" description="in other chain" evidence="14">
    <location>
        <position position="330"/>
    </location>
    <ligand>
        <name>K(+)</name>
        <dbReference type="ChEBI" id="CHEBI:29103"/>
        <note>ligand shared between two tetrameric partners</note>
    </ligand>
</feature>
<feature type="binding site" description="in other chain" evidence="14">
    <location>
        <position position="332"/>
    </location>
    <ligand>
        <name>K(+)</name>
        <dbReference type="ChEBI" id="CHEBI:29103"/>
        <note>ligand shared between two tetrameric partners</note>
    </ligand>
</feature>
<evidence type="ECO:0000256" key="12">
    <source>
        <dbReference type="PIRSR" id="PIRSR000130-1"/>
    </source>
</evidence>
<dbReference type="EMBL" id="CP151503">
    <property type="protein sequence ID" value="WZN61116.1"/>
    <property type="molecule type" value="Genomic_DNA"/>
</dbReference>
<evidence type="ECO:0000313" key="19">
    <source>
        <dbReference type="EMBL" id="WZN61116.1"/>
    </source>
</evidence>
<evidence type="ECO:0000256" key="4">
    <source>
        <dbReference type="ARBA" id="ARBA00022749"/>
    </source>
</evidence>
<evidence type="ECO:0000256" key="15">
    <source>
        <dbReference type="RuleBase" id="RU003927"/>
    </source>
</evidence>
<dbReference type="InterPro" id="IPR013785">
    <property type="entry name" value="Aldolase_TIM"/>
</dbReference>
<dbReference type="Pfam" id="PF00478">
    <property type="entry name" value="IMPDH"/>
    <property type="match status" value="1"/>
</dbReference>
<comment type="cofactor">
    <cofactor evidence="1">
        <name>K(+)</name>
        <dbReference type="ChEBI" id="CHEBI:29103"/>
    </cofactor>
</comment>
<organism evidence="19 20">
    <name type="scientific">Chloropicon roscoffensis</name>
    <dbReference type="NCBI Taxonomy" id="1461544"/>
    <lineage>
        <taxon>Eukaryota</taxon>
        <taxon>Viridiplantae</taxon>
        <taxon>Chlorophyta</taxon>
        <taxon>Chloropicophyceae</taxon>
        <taxon>Chloropicales</taxon>
        <taxon>Chloropicaceae</taxon>
        <taxon>Chloropicon</taxon>
    </lineage>
</organism>
<comment type="function">
    <text evidence="11">Catalyzes the conversion of inosine 5'-phosphate (IMP) to xanthosine 5'-phosphate (XMP), the first committed and rate-limiting step in the de novo synthesis of guanine nucleotides, and therefore plays an important role in the regulation of cell growth.</text>
</comment>
<dbReference type="SUPFAM" id="SSF51412">
    <property type="entry name" value="Inosine monophosphate dehydrogenase (IMPDH)"/>
    <property type="match status" value="1"/>
</dbReference>
<dbReference type="FunFam" id="3.20.20.70:FF:000086">
    <property type="entry name" value="IMP dehydrogenase, putative"/>
    <property type="match status" value="1"/>
</dbReference>
<evidence type="ECO:0000256" key="10">
    <source>
        <dbReference type="ARBA" id="ARBA00048028"/>
    </source>
</evidence>
<comment type="pathway">
    <text evidence="16">Purine metabolism; XMP biosynthesis via de novo pathway; XMP from IMP: step 1/1.</text>
</comment>
<feature type="active site" description="Proton acceptor" evidence="12">
    <location>
        <position position="432"/>
    </location>
</feature>
<feature type="binding site" description="in other chain" evidence="14">
    <location>
        <position position="335"/>
    </location>
    <ligand>
        <name>K(+)</name>
        <dbReference type="ChEBI" id="CHEBI:29103"/>
        <note>ligand shared between two tetrameric partners</note>
    </ligand>
</feature>
<evidence type="ECO:0000256" key="3">
    <source>
        <dbReference type="ARBA" id="ARBA00022723"/>
    </source>
</evidence>
<evidence type="ECO:0000259" key="18">
    <source>
        <dbReference type="Pfam" id="PF00478"/>
    </source>
</evidence>
<protein>
    <recommendedName>
        <fullName evidence="16">Inosine-5'-monophosphate dehydrogenase</fullName>
        <ecNumber evidence="16">1.1.1.205</ecNumber>
    </recommendedName>
</protein>
<dbReference type="CDD" id="cd04601">
    <property type="entry name" value="CBS_pair_IMPDH"/>
    <property type="match status" value="1"/>
</dbReference>
<dbReference type="GO" id="GO:0006177">
    <property type="term" value="P:GMP biosynthetic process"/>
    <property type="evidence" value="ECO:0007669"/>
    <property type="project" value="UniProtKB-KW"/>
</dbReference>
<evidence type="ECO:0000256" key="17">
    <source>
        <dbReference type="SAM" id="MobiDB-lite"/>
    </source>
</evidence>
<feature type="binding site" evidence="13">
    <location>
        <begin position="278"/>
        <end position="280"/>
    </location>
    <ligand>
        <name>NAD(+)</name>
        <dbReference type="ChEBI" id="CHEBI:57540"/>
    </ligand>
</feature>
<accession>A0AAX4P506</accession>
<dbReference type="Proteomes" id="UP001472866">
    <property type="component" value="Chromosome 03"/>
</dbReference>
<gene>
    <name evidence="19" type="ORF">HKI87_03g26500</name>
</gene>
<evidence type="ECO:0000256" key="13">
    <source>
        <dbReference type="PIRSR" id="PIRSR000130-3"/>
    </source>
</evidence>
<feature type="binding site" evidence="13">
    <location>
        <begin position="328"/>
        <end position="330"/>
    </location>
    <ligand>
        <name>NAD(+)</name>
        <dbReference type="ChEBI" id="CHEBI:57540"/>
    </ligand>
</feature>
<keyword evidence="5 16" id="KW-0658">Purine biosynthesis</keyword>
<dbReference type="PIRSF" id="PIRSF000130">
    <property type="entry name" value="IMPDH"/>
    <property type="match status" value="1"/>
</dbReference>
<feature type="domain" description="IMP dehydrogenase/GMP reductase" evidence="18">
    <location>
        <begin position="22"/>
        <end position="507"/>
    </location>
</feature>
<proteinExistence type="inferred from homology"/>
<dbReference type="GO" id="GO:0006183">
    <property type="term" value="P:GTP biosynthetic process"/>
    <property type="evidence" value="ECO:0007669"/>
    <property type="project" value="TreeGrafter"/>
</dbReference>
<evidence type="ECO:0000256" key="6">
    <source>
        <dbReference type="ARBA" id="ARBA00022958"/>
    </source>
</evidence>
<dbReference type="EC" id="1.1.1.205" evidence="16"/>
<evidence type="ECO:0000256" key="5">
    <source>
        <dbReference type="ARBA" id="ARBA00022755"/>
    </source>
</evidence>
<dbReference type="CDD" id="cd00381">
    <property type="entry name" value="IMPDH"/>
    <property type="match status" value="1"/>
</dbReference>
<feature type="region of interest" description="Disordered" evidence="17">
    <location>
        <begin position="498"/>
        <end position="517"/>
    </location>
</feature>
<reference evidence="19 20" key="1">
    <citation type="submission" date="2024-03" db="EMBL/GenBank/DDBJ databases">
        <title>Complete genome sequence of the green alga Chloropicon roscoffensis RCC1871.</title>
        <authorList>
            <person name="Lemieux C."/>
            <person name="Pombert J.-F."/>
            <person name="Otis C."/>
            <person name="Turmel M."/>
        </authorList>
    </citation>
    <scope>NUCLEOTIDE SEQUENCE [LARGE SCALE GENOMIC DNA]</scope>
    <source>
        <strain evidence="19 20">RCC1871</strain>
    </source>
</reference>
<dbReference type="PANTHER" id="PTHR11911:SF111">
    <property type="entry name" value="INOSINE-5'-MONOPHOSPHATE DEHYDROGENASE"/>
    <property type="match status" value="1"/>
</dbReference>
<feature type="active site" description="Thioimidate intermediate" evidence="12">
    <location>
        <position position="335"/>
    </location>
</feature>
<keyword evidence="4 16" id="KW-0332">GMP biosynthesis</keyword>
<name>A0AAX4P506_9CHLO</name>
<comment type="catalytic activity">
    <reaction evidence="10 16">
        <text>IMP + NAD(+) + H2O = XMP + NADH + H(+)</text>
        <dbReference type="Rhea" id="RHEA:11708"/>
        <dbReference type="ChEBI" id="CHEBI:15377"/>
        <dbReference type="ChEBI" id="CHEBI:15378"/>
        <dbReference type="ChEBI" id="CHEBI:57464"/>
        <dbReference type="ChEBI" id="CHEBI:57540"/>
        <dbReference type="ChEBI" id="CHEBI:57945"/>
        <dbReference type="ChEBI" id="CHEBI:58053"/>
        <dbReference type="EC" id="1.1.1.205"/>
    </reaction>
</comment>
<evidence type="ECO:0000256" key="2">
    <source>
        <dbReference type="ARBA" id="ARBA00005502"/>
    </source>
</evidence>
<evidence type="ECO:0000256" key="7">
    <source>
        <dbReference type="ARBA" id="ARBA00023002"/>
    </source>
</evidence>
<evidence type="ECO:0000313" key="20">
    <source>
        <dbReference type="Proteomes" id="UP001472866"/>
    </source>
</evidence>
<dbReference type="SMART" id="SM01240">
    <property type="entry name" value="IMPDH"/>
    <property type="match status" value="1"/>
</dbReference>
<keyword evidence="7 15" id="KW-0560">Oxidoreductase</keyword>
<dbReference type="SUPFAM" id="SSF54631">
    <property type="entry name" value="CBS-domain pair"/>
    <property type="match status" value="1"/>
</dbReference>
<evidence type="ECO:0000256" key="14">
    <source>
        <dbReference type="PIRSR" id="PIRSR000130-4"/>
    </source>
</evidence>
<evidence type="ECO:0000256" key="8">
    <source>
        <dbReference type="ARBA" id="ARBA00023027"/>
    </source>
</evidence>
<keyword evidence="3 16" id="KW-0479">Metal-binding</keyword>
<dbReference type="InterPro" id="IPR015875">
    <property type="entry name" value="IMP_DH/GMP_Rdtase_CS"/>
</dbReference>
<evidence type="ECO:0000256" key="1">
    <source>
        <dbReference type="ARBA" id="ARBA00001958"/>
    </source>
</evidence>
<dbReference type="PROSITE" id="PS00487">
    <property type="entry name" value="IMP_DH_GMP_RED"/>
    <property type="match status" value="1"/>
</dbReference>
<evidence type="ECO:0000256" key="16">
    <source>
        <dbReference type="RuleBase" id="RU003928"/>
    </source>
</evidence>
<keyword evidence="20" id="KW-1185">Reference proteome</keyword>
<dbReference type="InterPro" id="IPR005990">
    <property type="entry name" value="IMP_DH"/>
</dbReference>
<evidence type="ECO:0000256" key="9">
    <source>
        <dbReference type="ARBA" id="ARBA00023122"/>
    </source>
</evidence>
<dbReference type="InterPro" id="IPR001093">
    <property type="entry name" value="IMP_DH_GMPRt"/>
</dbReference>
<comment type="similarity">
    <text evidence="2 15">Belongs to the IMPDH/GMPR family.</text>
</comment>
<keyword evidence="8 13" id="KW-0520">NAD</keyword>
<dbReference type="GO" id="GO:0005737">
    <property type="term" value="C:cytoplasm"/>
    <property type="evidence" value="ECO:0007669"/>
    <property type="project" value="TreeGrafter"/>
</dbReference>
<dbReference type="InterPro" id="IPR046342">
    <property type="entry name" value="CBS_dom_sf"/>
</dbReference>
<keyword evidence="9" id="KW-0129">CBS domain</keyword>
<evidence type="ECO:0000256" key="11">
    <source>
        <dbReference type="ARBA" id="ARBA00056556"/>
    </source>
</evidence>